<dbReference type="PANTHER" id="PTHR44591">
    <property type="entry name" value="STRESS RESPONSE REGULATOR PROTEIN 1"/>
    <property type="match status" value="1"/>
</dbReference>
<dbReference type="EMBL" id="JANCNS010000001">
    <property type="protein sequence ID" value="MCP9198694.1"/>
    <property type="molecule type" value="Genomic_DNA"/>
</dbReference>
<dbReference type="Gene3D" id="3.40.50.2300">
    <property type="match status" value="1"/>
</dbReference>
<dbReference type="AlphaFoldDB" id="A0A9X2HZU8"/>
<evidence type="ECO:0000259" key="3">
    <source>
        <dbReference type="PROSITE" id="PS50110"/>
    </source>
</evidence>
<dbReference type="PROSITE" id="PS50110">
    <property type="entry name" value="RESPONSE_REGULATORY"/>
    <property type="match status" value="1"/>
</dbReference>
<organism evidence="4 5">
    <name type="scientific">Christiangramia oceanisediminis</name>
    <dbReference type="NCBI Taxonomy" id="2920386"/>
    <lineage>
        <taxon>Bacteria</taxon>
        <taxon>Pseudomonadati</taxon>
        <taxon>Bacteroidota</taxon>
        <taxon>Flavobacteriia</taxon>
        <taxon>Flavobacteriales</taxon>
        <taxon>Flavobacteriaceae</taxon>
        <taxon>Christiangramia</taxon>
    </lineage>
</organism>
<keyword evidence="1 2" id="KW-0597">Phosphoprotein</keyword>
<evidence type="ECO:0000313" key="4">
    <source>
        <dbReference type="EMBL" id="MCP9198694.1"/>
    </source>
</evidence>
<evidence type="ECO:0000256" key="1">
    <source>
        <dbReference type="ARBA" id="ARBA00022553"/>
    </source>
</evidence>
<dbReference type="InterPro" id="IPR050595">
    <property type="entry name" value="Bact_response_regulator"/>
</dbReference>
<dbReference type="SUPFAM" id="SSF52172">
    <property type="entry name" value="CheY-like"/>
    <property type="match status" value="1"/>
</dbReference>
<keyword evidence="5" id="KW-1185">Reference proteome</keyword>
<dbReference type="GO" id="GO:0000160">
    <property type="term" value="P:phosphorelay signal transduction system"/>
    <property type="evidence" value="ECO:0007669"/>
    <property type="project" value="InterPro"/>
</dbReference>
<dbReference type="RefSeq" id="WP_241550698.1">
    <property type="nucleotide sequence ID" value="NZ_JANCNS010000001.1"/>
</dbReference>
<evidence type="ECO:0000313" key="5">
    <source>
        <dbReference type="Proteomes" id="UP001155280"/>
    </source>
</evidence>
<dbReference type="Pfam" id="PF00072">
    <property type="entry name" value="Response_reg"/>
    <property type="match status" value="1"/>
</dbReference>
<accession>A0A9X2HZU8</accession>
<gene>
    <name evidence="4" type="ORF">MKO06_02160</name>
</gene>
<protein>
    <submittedName>
        <fullName evidence="4">Response regulator</fullName>
    </submittedName>
</protein>
<proteinExistence type="predicted"/>
<dbReference type="SMART" id="SM00448">
    <property type="entry name" value="REC"/>
    <property type="match status" value="1"/>
</dbReference>
<reference evidence="4" key="1">
    <citation type="submission" date="2022-07" db="EMBL/GenBank/DDBJ databases">
        <title>Gramela sediminis sp. nov., isolated from deep-sea sediment of the Indian Ocean.</title>
        <authorList>
            <person name="Shi H."/>
        </authorList>
    </citation>
    <scope>NUCLEOTIDE SEQUENCE</scope>
    <source>
        <strain evidence="4">GC03-9</strain>
    </source>
</reference>
<name>A0A9X2HZU8_9FLAO</name>
<dbReference type="InterPro" id="IPR011006">
    <property type="entry name" value="CheY-like_superfamily"/>
</dbReference>
<sequence length="125" mass="14363">MKSDIAVIDDDEVYKTIIKKFIERSQAFGEAYFYTRPQDALDNFVSKAVLPRVILLDINMPLMDGWQFLRSLQEEFPDLYTQSKVYIVTSSIAYSDKEKINEFPGIRGFLSKPLKVATLKEIAAD</sequence>
<feature type="modified residue" description="4-aspartylphosphate" evidence="2">
    <location>
        <position position="57"/>
    </location>
</feature>
<evidence type="ECO:0000256" key="2">
    <source>
        <dbReference type="PROSITE-ProRule" id="PRU00169"/>
    </source>
</evidence>
<dbReference type="PANTHER" id="PTHR44591:SF3">
    <property type="entry name" value="RESPONSE REGULATORY DOMAIN-CONTAINING PROTEIN"/>
    <property type="match status" value="1"/>
</dbReference>
<dbReference type="InterPro" id="IPR001789">
    <property type="entry name" value="Sig_transdc_resp-reg_receiver"/>
</dbReference>
<feature type="domain" description="Response regulatory" evidence="3">
    <location>
        <begin position="4"/>
        <end position="125"/>
    </location>
</feature>
<dbReference type="Proteomes" id="UP001155280">
    <property type="component" value="Unassembled WGS sequence"/>
</dbReference>
<comment type="caution">
    <text evidence="4">The sequence shown here is derived from an EMBL/GenBank/DDBJ whole genome shotgun (WGS) entry which is preliminary data.</text>
</comment>